<reference evidence="7 8" key="1">
    <citation type="submission" date="2018-08" db="EMBL/GenBank/DDBJ databases">
        <title>A genome reference for cultivated species of the human gut microbiota.</title>
        <authorList>
            <person name="Zou Y."/>
            <person name="Xue W."/>
            <person name="Luo G."/>
        </authorList>
    </citation>
    <scope>NUCLEOTIDE SEQUENCE [LARGE SCALE GENOMIC DNA]</scope>
    <source>
        <strain evidence="7 8">AF32-8AC</strain>
    </source>
</reference>
<evidence type="ECO:0000256" key="2">
    <source>
        <dbReference type="ARBA" id="ARBA00022475"/>
    </source>
</evidence>
<dbReference type="Pfam" id="PF06081">
    <property type="entry name" value="ArAE_1"/>
    <property type="match status" value="1"/>
</dbReference>
<keyword evidence="5 6" id="KW-0472">Membrane</keyword>
<dbReference type="Proteomes" id="UP000260991">
    <property type="component" value="Unassembled WGS sequence"/>
</dbReference>
<proteinExistence type="predicted"/>
<keyword evidence="4 6" id="KW-1133">Transmembrane helix</keyword>
<comment type="caution">
    <text evidence="7">The sequence shown here is derived from an EMBL/GenBank/DDBJ whole genome shotgun (WGS) entry which is preliminary data.</text>
</comment>
<gene>
    <name evidence="7" type="ORF">DWZ46_07520</name>
</gene>
<feature type="transmembrane region" description="Helical" evidence="6">
    <location>
        <begin position="21"/>
        <end position="51"/>
    </location>
</feature>
<keyword evidence="2" id="KW-1003">Cell membrane</keyword>
<dbReference type="InterPro" id="IPR010343">
    <property type="entry name" value="ArAE_1"/>
</dbReference>
<dbReference type="GO" id="GO:0005886">
    <property type="term" value="C:plasma membrane"/>
    <property type="evidence" value="ECO:0007669"/>
    <property type="project" value="UniProtKB-SubCell"/>
</dbReference>
<feature type="transmembrane region" description="Helical" evidence="6">
    <location>
        <begin position="63"/>
        <end position="85"/>
    </location>
</feature>
<evidence type="ECO:0000256" key="1">
    <source>
        <dbReference type="ARBA" id="ARBA00004651"/>
    </source>
</evidence>
<dbReference type="AlphaFoldDB" id="A0A3E2U5Y4"/>
<sequence length="183" mass="20175">MPEFPRKDFRLHVGWRTIKTAVSAMLVAIVYCLIGRNPAFACIGVIFGMGVDMQDSIKNGGNRLFGTLIGGLLSIVVFWIYLLFYPQGGHSVFLAVLLGFATVVLILLCQYFWPGGVQPGGVVLCIVLFSTPIETYMSYALNRIFDTAIGVIAALLVNYFLPRPRVVSLWEGFKGSFRKGSKV</sequence>
<evidence type="ECO:0000313" key="7">
    <source>
        <dbReference type="EMBL" id="RGB91619.1"/>
    </source>
</evidence>
<dbReference type="EMBL" id="QVER01000007">
    <property type="protein sequence ID" value="RGB91619.1"/>
    <property type="molecule type" value="Genomic_DNA"/>
</dbReference>
<evidence type="ECO:0000256" key="6">
    <source>
        <dbReference type="SAM" id="Phobius"/>
    </source>
</evidence>
<feature type="transmembrane region" description="Helical" evidence="6">
    <location>
        <begin position="92"/>
        <end position="113"/>
    </location>
</feature>
<name>A0A3E2U5Y4_9FIRM</name>
<evidence type="ECO:0000256" key="5">
    <source>
        <dbReference type="ARBA" id="ARBA00023136"/>
    </source>
</evidence>
<accession>A0A3E2U5Y4</accession>
<protein>
    <submittedName>
        <fullName evidence="7">FUSC family protein</fullName>
    </submittedName>
</protein>
<evidence type="ECO:0000313" key="8">
    <source>
        <dbReference type="Proteomes" id="UP000260991"/>
    </source>
</evidence>
<comment type="subcellular location">
    <subcellularLocation>
        <location evidence="1">Cell membrane</location>
        <topology evidence="1">Multi-pass membrane protein</topology>
    </subcellularLocation>
</comment>
<dbReference type="RefSeq" id="WP_158403046.1">
    <property type="nucleotide sequence ID" value="NZ_QVER01000007.1"/>
</dbReference>
<feature type="transmembrane region" description="Helical" evidence="6">
    <location>
        <begin position="144"/>
        <end position="161"/>
    </location>
</feature>
<evidence type="ECO:0000256" key="4">
    <source>
        <dbReference type="ARBA" id="ARBA00022989"/>
    </source>
</evidence>
<organism evidence="7 8">
    <name type="scientific">Faecalibacterium prausnitzii</name>
    <dbReference type="NCBI Taxonomy" id="853"/>
    <lineage>
        <taxon>Bacteria</taxon>
        <taxon>Bacillati</taxon>
        <taxon>Bacillota</taxon>
        <taxon>Clostridia</taxon>
        <taxon>Eubacteriales</taxon>
        <taxon>Oscillospiraceae</taxon>
        <taxon>Faecalibacterium</taxon>
    </lineage>
</organism>
<keyword evidence="3 6" id="KW-0812">Transmembrane</keyword>
<evidence type="ECO:0000256" key="3">
    <source>
        <dbReference type="ARBA" id="ARBA00022692"/>
    </source>
</evidence>